<keyword evidence="14" id="KW-0862">Zinc</keyword>
<evidence type="ECO:0000256" key="7">
    <source>
        <dbReference type="ARBA" id="ARBA00022692"/>
    </source>
</evidence>
<dbReference type="PANTHER" id="PTHR30627">
    <property type="entry name" value="PEPTIDOGLYCAN D,D-TRANSPEPTIDASE"/>
    <property type="match status" value="1"/>
</dbReference>
<evidence type="ECO:0000256" key="1">
    <source>
        <dbReference type="ARBA" id="ARBA00004167"/>
    </source>
</evidence>
<dbReference type="Gene3D" id="3.40.710.10">
    <property type="entry name" value="DD-peptidase/beta-lactamase superfamily"/>
    <property type="match status" value="1"/>
</dbReference>
<keyword evidence="5 14" id="KW-0121">Carboxypeptidase</keyword>
<dbReference type="HAMAP" id="MF_02081">
    <property type="entry name" value="MrdA_transpept"/>
    <property type="match status" value="1"/>
</dbReference>
<dbReference type="SUPFAM" id="SSF56519">
    <property type="entry name" value="Penicillin binding protein dimerisation domain"/>
    <property type="match status" value="1"/>
</dbReference>
<comment type="cofactor">
    <cofactor evidence="14">
        <name>Zn(2+)</name>
        <dbReference type="ChEBI" id="CHEBI:29105"/>
    </cofactor>
    <text evidence="14">Binds one Zn(2+) ion per subunit.</text>
</comment>
<keyword evidence="6 14" id="KW-0645">Protease</keyword>
<evidence type="ECO:0000256" key="10">
    <source>
        <dbReference type="ARBA" id="ARBA00022984"/>
    </source>
</evidence>
<dbReference type="GO" id="GO:0071972">
    <property type="term" value="F:peptidoglycan L,D-transpeptidase activity"/>
    <property type="evidence" value="ECO:0007669"/>
    <property type="project" value="TreeGrafter"/>
</dbReference>
<dbReference type="GO" id="GO:0071555">
    <property type="term" value="P:cell wall organization"/>
    <property type="evidence" value="ECO:0007669"/>
    <property type="project" value="UniProtKB-KW"/>
</dbReference>
<feature type="domain" description="Penicillin-binding protein dimerisation" evidence="16">
    <location>
        <begin position="65"/>
        <end position="240"/>
    </location>
</feature>
<comment type="function">
    <text evidence="14">Catalyzes cross-linking of the peptidoglycan cell wall.</text>
</comment>
<comment type="similarity">
    <text evidence="14">Belongs to the transpeptidase family. MrdA subfamily.</text>
</comment>
<comment type="subcellular location">
    <subcellularLocation>
        <location evidence="14">Cell inner membrane</location>
        <topology evidence="14">Single-pass membrane protein</topology>
    </subcellularLocation>
    <subcellularLocation>
        <location evidence="2">Cell membrane</location>
    </subcellularLocation>
    <subcellularLocation>
        <location evidence="1">Membrane</location>
        <topology evidence="1">Single-pass membrane protein</topology>
    </subcellularLocation>
</comment>
<feature type="binding site" evidence="14">
    <location>
        <position position="372"/>
    </location>
    <ligand>
        <name>Zn(2+)</name>
        <dbReference type="ChEBI" id="CHEBI:29105"/>
    </ligand>
</feature>
<keyword evidence="11 14" id="KW-1133">Transmembrane helix</keyword>
<dbReference type="Gene3D" id="3.30.1390.30">
    <property type="entry name" value="Penicillin-binding protein 2a, domain 3"/>
    <property type="match status" value="1"/>
</dbReference>
<keyword evidence="3 14" id="KW-1003">Cell membrane</keyword>
<evidence type="ECO:0000313" key="17">
    <source>
        <dbReference type="EMBL" id="QTH63947.1"/>
    </source>
</evidence>
<sequence length="652" mass="73147">MRRQKQHIQDHSAEANLFARRSIVALLVVFGLMSVLIVNMFYLQIKSYQTYQTRSNENRIKVQPVAPNRGVIRDLNGKILAANEPAYSLEIIPEAVKDMDATLLGLQEIMEISSEQVEQFKETIKYQRRFKSIPLKTKLTDQEVAAFSVQQHRFPGVGIEARLTRTYPYSDVLTHVIGYVGKINKRDLNRLEQTEQLSNYAATRSIGKIGIERFYEEALHGTTGNEEVEVNHRSRVLRQLNVTPPKPGTDLHLSIAVEMQQLAKDALGSKRGAIVAIDPRDGAILTMYSNPSYDPNLFVSGISQKDYSAITSSKDKPMLNRATQGQYPPASTVKPQIALLGLHKKLVTPSTTVWDPGFWKFPNVDTQRNFRDWKPGGHGWVDLEHSLVQSCDIYYYDLAYRLGIDEISPFGKKFGFGEYTGVDIHEESRAIMPSREWKKERTRNPWYQGDTISVGIGQGYWTSTPIQLAMATSVLVNKGEVIEPKIVTGTTENGVYTNTPITKRPPIKLSDDRYWQVILDALYETVNSPEGTARTAFAGAVYTSAGKTGTAQLFSLAEDEEYDEEKVAERKRDNAMYVGYAPYDDPTIVIVVAVENAGGGSSNAAPIARRMMDLYFALGLADKRTISDQIIQLEEEIDETLDVVPTQENKNG</sequence>
<dbReference type="InterPro" id="IPR036138">
    <property type="entry name" value="PBP_dimer_sf"/>
</dbReference>
<keyword evidence="12 14" id="KW-0472">Membrane</keyword>
<protein>
    <recommendedName>
        <fullName evidence="14">Peptidoglycan D,D-transpeptidase MrdA</fullName>
        <ecNumber evidence="14">3.4.16.4</ecNumber>
    </recommendedName>
    <alternativeName>
        <fullName evidence="14">Penicillin-binding protein 2</fullName>
        <shortName evidence="14">PBP-2</shortName>
    </alternativeName>
</protein>
<evidence type="ECO:0000313" key="18">
    <source>
        <dbReference type="Proteomes" id="UP000682739"/>
    </source>
</evidence>
<evidence type="ECO:0000256" key="13">
    <source>
        <dbReference type="ARBA" id="ARBA00023316"/>
    </source>
</evidence>
<keyword evidence="9 14" id="KW-0133">Cell shape</keyword>
<dbReference type="SUPFAM" id="SSF56601">
    <property type="entry name" value="beta-lactamase/transpeptidase-like"/>
    <property type="match status" value="1"/>
</dbReference>
<evidence type="ECO:0000256" key="14">
    <source>
        <dbReference type="HAMAP-Rule" id="MF_02081"/>
    </source>
</evidence>
<dbReference type="InterPro" id="IPR050515">
    <property type="entry name" value="Beta-lactam/transpept"/>
</dbReference>
<evidence type="ECO:0000259" key="16">
    <source>
        <dbReference type="Pfam" id="PF03717"/>
    </source>
</evidence>
<keyword evidence="4 14" id="KW-0997">Cell inner membrane</keyword>
<dbReference type="Pfam" id="PF00905">
    <property type="entry name" value="Transpeptidase"/>
    <property type="match status" value="1"/>
</dbReference>
<dbReference type="EMBL" id="CP072110">
    <property type="protein sequence ID" value="QTH63947.1"/>
    <property type="molecule type" value="Genomic_DNA"/>
</dbReference>
<dbReference type="KEGG" id="psym:J1N51_00140"/>
<dbReference type="AlphaFoldDB" id="A0A975DB81"/>
<evidence type="ECO:0000256" key="2">
    <source>
        <dbReference type="ARBA" id="ARBA00004236"/>
    </source>
</evidence>
<dbReference type="GO" id="GO:0008270">
    <property type="term" value="F:zinc ion binding"/>
    <property type="evidence" value="ECO:0007669"/>
    <property type="project" value="UniProtKB-UniRule"/>
</dbReference>
<evidence type="ECO:0000259" key="15">
    <source>
        <dbReference type="Pfam" id="PF00905"/>
    </source>
</evidence>
<proteinExistence type="inferred from homology"/>
<organism evidence="17 18">
    <name type="scientific">Psychrosphaera ytuae</name>
    <dbReference type="NCBI Taxonomy" id="2820710"/>
    <lineage>
        <taxon>Bacteria</taxon>
        <taxon>Pseudomonadati</taxon>
        <taxon>Pseudomonadota</taxon>
        <taxon>Gammaproteobacteria</taxon>
        <taxon>Alteromonadales</taxon>
        <taxon>Pseudoalteromonadaceae</taxon>
        <taxon>Psychrosphaera</taxon>
    </lineage>
</organism>
<dbReference type="GO" id="GO:0009002">
    <property type="term" value="F:serine-type D-Ala-D-Ala carboxypeptidase activity"/>
    <property type="evidence" value="ECO:0007669"/>
    <property type="project" value="UniProtKB-UniRule"/>
</dbReference>
<dbReference type="InterPro" id="IPR017790">
    <property type="entry name" value="Penicillin-binding_protein_2"/>
</dbReference>
<keyword evidence="18" id="KW-1185">Reference proteome</keyword>
<dbReference type="PANTHER" id="PTHR30627:SF2">
    <property type="entry name" value="PEPTIDOGLYCAN D,D-TRANSPEPTIDASE MRDA"/>
    <property type="match status" value="1"/>
</dbReference>
<feature type="domain" description="Penicillin-binding protein transpeptidase" evidence="15">
    <location>
        <begin position="272"/>
        <end position="613"/>
    </location>
</feature>
<comment type="catalytic activity">
    <reaction evidence="14">
        <text>Preferential cleavage: (Ac)2-L-Lys-D-Ala-|-D-Ala. Also transpeptidation of peptidyl-alanyl moieties that are N-acyl substituents of D-alanine.</text>
        <dbReference type="EC" id="3.4.16.4"/>
    </reaction>
</comment>
<dbReference type="InterPro" id="IPR005311">
    <property type="entry name" value="PBP_dimer"/>
</dbReference>
<evidence type="ECO:0000256" key="8">
    <source>
        <dbReference type="ARBA" id="ARBA00022801"/>
    </source>
</evidence>
<dbReference type="GO" id="GO:0005886">
    <property type="term" value="C:plasma membrane"/>
    <property type="evidence" value="ECO:0007669"/>
    <property type="project" value="UniProtKB-SubCell"/>
</dbReference>
<keyword evidence="13 14" id="KW-0961">Cell wall biogenesis/degradation</keyword>
<dbReference type="Gene3D" id="3.90.1310.10">
    <property type="entry name" value="Penicillin-binding protein 2a (Domain 2)"/>
    <property type="match status" value="1"/>
</dbReference>
<reference evidence="17" key="1">
    <citation type="submission" date="2021-03" db="EMBL/GenBank/DDBJ databases">
        <title>Description of Psychrosphaera ytuae sp. nov. isolated from deep sea sediment of South China Sea.</title>
        <authorList>
            <person name="Zhang J."/>
            <person name="Xu X.-D."/>
        </authorList>
    </citation>
    <scope>NUCLEOTIDE SEQUENCE</scope>
    <source>
        <strain evidence="17">MTZ26</strain>
    </source>
</reference>
<feature type="binding site" evidence="14">
    <location>
        <position position="391"/>
    </location>
    <ligand>
        <name>Zn(2+)</name>
        <dbReference type="ChEBI" id="CHEBI:29105"/>
    </ligand>
</feature>
<dbReference type="GO" id="GO:0008658">
    <property type="term" value="F:penicillin binding"/>
    <property type="evidence" value="ECO:0007669"/>
    <property type="project" value="UniProtKB-UniRule"/>
</dbReference>
<dbReference type="NCBIfam" id="TIGR03423">
    <property type="entry name" value="pbp2_mrdA"/>
    <property type="match status" value="1"/>
</dbReference>
<dbReference type="EC" id="3.4.16.4" evidence="14"/>
<evidence type="ECO:0000256" key="6">
    <source>
        <dbReference type="ARBA" id="ARBA00022670"/>
    </source>
</evidence>
<evidence type="ECO:0000256" key="12">
    <source>
        <dbReference type="ARBA" id="ARBA00023136"/>
    </source>
</evidence>
<gene>
    <name evidence="14 17" type="primary">mrdA</name>
    <name evidence="17" type="ORF">J1N51_00140</name>
</gene>
<dbReference type="Proteomes" id="UP000682739">
    <property type="component" value="Chromosome"/>
</dbReference>
<accession>A0A975DB81</accession>
<comment type="pathway">
    <text evidence="14">Cell wall biogenesis; peptidoglycan biosynthesis.</text>
</comment>
<feature type="binding site" evidence="14">
    <location>
        <position position="355"/>
    </location>
    <ligand>
        <name>Zn(2+)</name>
        <dbReference type="ChEBI" id="CHEBI:29105"/>
    </ligand>
</feature>
<name>A0A975DB81_9GAMM</name>
<evidence type="ECO:0000256" key="4">
    <source>
        <dbReference type="ARBA" id="ARBA00022519"/>
    </source>
</evidence>
<keyword evidence="8 14" id="KW-0378">Hydrolase</keyword>
<feature type="transmembrane region" description="Helical" evidence="14">
    <location>
        <begin position="21"/>
        <end position="43"/>
    </location>
</feature>
<keyword evidence="7 14" id="KW-0812">Transmembrane</keyword>
<dbReference type="Pfam" id="PF03717">
    <property type="entry name" value="PBP_dimer"/>
    <property type="match status" value="1"/>
</dbReference>
<dbReference type="GO" id="GO:0009252">
    <property type="term" value="P:peptidoglycan biosynthetic process"/>
    <property type="evidence" value="ECO:0007669"/>
    <property type="project" value="UniProtKB-UniRule"/>
</dbReference>
<evidence type="ECO:0000256" key="5">
    <source>
        <dbReference type="ARBA" id="ARBA00022645"/>
    </source>
</evidence>
<dbReference type="GO" id="GO:0008360">
    <property type="term" value="P:regulation of cell shape"/>
    <property type="evidence" value="ECO:0007669"/>
    <property type="project" value="UniProtKB-KW"/>
</dbReference>
<evidence type="ECO:0000256" key="9">
    <source>
        <dbReference type="ARBA" id="ARBA00022960"/>
    </source>
</evidence>
<dbReference type="RefSeq" id="WP_208832002.1">
    <property type="nucleotide sequence ID" value="NZ_CP072110.1"/>
</dbReference>
<dbReference type="InterPro" id="IPR001460">
    <property type="entry name" value="PCN-bd_Tpept"/>
</dbReference>
<dbReference type="GO" id="GO:0006508">
    <property type="term" value="P:proteolysis"/>
    <property type="evidence" value="ECO:0007669"/>
    <property type="project" value="UniProtKB-KW"/>
</dbReference>
<keyword evidence="10 14" id="KW-0573">Peptidoglycan synthesis</keyword>
<feature type="active site" description="Acyl-ester intermediate" evidence="14">
    <location>
        <position position="331"/>
    </location>
</feature>
<feature type="binding site" evidence="14">
    <location>
        <position position="378"/>
    </location>
    <ligand>
        <name>Zn(2+)</name>
        <dbReference type="ChEBI" id="CHEBI:29105"/>
    </ligand>
</feature>
<evidence type="ECO:0000256" key="11">
    <source>
        <dbReference type="ARBA" id="ARBA00022989"/>
    </source>
</evidence>
<keyword evidence="14" id="KW-0479">Metal-binding</keyword>
<evidence type="ECO:0000256" key="3">
    <source>
        <dbReference type="ARBA" id="ARBA00022475"/>
    </source>
</evidence>
<dbReference type="InterPro" id="IPR012338">
    <property type="entry name" value="Beta-lactam/transpept-like"/>
</dbReference>